<dbReference type="Pfam" id="PF05016">
    <property type="entry name" value="ParE_toxin"/>
    <property type="match status" value="1"/>
</dbReference>
<evidence type="ECO:0000256" key="1">
    <source>
        <dbReference type="ARBA" id="ARBA00006226"/>
    </source>
</evidence>
<proteinExistence type="inferred from homology"/>
<organism evidence="3 4">
    <name type="scientific">Marinobacter pelagius</name>
    <dbReference type="NCBI Taxonomy" id="379482"/>
    <lineage>
        <taxon>Bacteria</taxon>
        <taxon>Pseudomonadati</taxon>
        <taxon>Pseudomonadota</taxon>
        <taxon>Gammaproteobacteria</taxon>
        <taxon>Pseudomonadales</taxon>
        <taxon>Marinobacteraceae</taxon>
        <taxon>Marinobacter</taxon>
    </lineage>
</organism>
<dbReference type="RefSeq" id="WP_404932731.1">
    <property type="nucleotide sequence ID" value="NZ_QNRO01000008.1"/>
</dbReference>
<name>A0A366GQX6_9GAMM</name>
<reference evidence="3 4" key="1">
    <citation type="submission" date="2018-06" db="EMBL/GenBank/DDBJ databases">
        <title>Freshwater and sediment microbial communities from various areas in North America, analyzing microbe dynamics in response to fracking.</title>
        <authorList>
            <person name="Lamendella R."/>
        </authorList>
    </citation>
    <scope>NUCLEOTIDE SEQUENCE [LARGE SCALE GENOMIC DNA]</scope>
    <source>
        <strain evidence="3 4">114J</strain>
    </source>
</reference>
<dbReference type="NCBIfam" id="TIGR02385">
    <property type="entry name" value="RelE_StbE"/>
    <property type="match status" value="1"/>
</dbReference>
<dbReference type="Proteomes" id="UP000252995">
    <property type="component" value="Unassembled WGS sequence"/>
</dbReference>
<dbReference type="InterPro" id="IPR007712">
    <property type="entry name" value="RelE/ParE_toxin"/>
</dbReference>
<dbReference type="EMBL" id="QNRO01000008">
    <property type="protein sequence ID" value="RBP29979.1"/>
    <property type="molecule type" value="Genomic_DNA"/>
</dbReference>
<evidence type="ECO:0000313" key="3">
    <source>
        <dbReference type="EMBL" id="RBP29979.1"/>
    </source>
</evidence>
<evidence type="ECO:0000313" key="4">
    <source>
        <dbReference type="Proteomes" id="UP000252995"/>
    </source>
</evidence>
<dbReference type="PANTHER" id="PTHR35601:SF1">
    <property type="entry name" value="TOXIN RELE"/>
    <property type="match status" value="1"/>
</dbReference>
<dbReference type="InterPro" id="IPR035093">
    <property type="entry name" value="RelE/ParE_toxin_dom_sf"/>
</dbReference>
<dbReference type="SUPFAM" id="SSF143011">
    <property type="entry name" value="RelE-like"/>
    <property type="match status" value="1"/>
</dbReference>
<evidence type="ECO:0000256" key="2">
    <source>
        <dbReference type="ARBA" id="ARBA00022649"/>
    </source>
</evidence>
<protein>
    <submittedName>
        <fullName evidence="3">mRNA interferase RelE/StbE</fullName>
    </submittedName>
</protein>
<keyword evidence="2" id="KW-1277">Toxin-antitoxin system</keyword>
<dbReference type="Gene3D" id="3.30.2310.20">
    <property type="entry name" value="RelE-like"/>
    <property type="match status" value="1"/>
</dbReference>
<comment type="caution">
    <text evidence="3">The sequence shown here is derived from an EMBL/GenBank/DDBJ whole genome shotgun (WGS) entry which is preliminary data.</text>
</comment>
<accession>A0A366GQX6</accession>
<dbReference type="PANTHER" id="PTHR35601">
    <property type="entry name" value="TOXIN RELE"/>
    <property type="match status" value="1"/>
</dbReference>
<sequence>MDSNSWLNLQSYLRMQIAKYSLAFKPSALKEWKKLAPAIRDQFKKKLTKRLNDPHVPADALSGLSGCYKIKLRSVGYRLVYQVEDAEVLVTVVAVGRRERGAVYSKAEDRI</sequence>
<gene>
    <name evidence="3" type="ORF">DET50_10819</name>
</gene>
<dbReference type="AlphaFoldDB" id="A0A366GQX6"/>
<comment type="similarity">
    <text evidence="1">Belongs to the RelE toxin family.</text>
</comment>